<feature type="transmembrane region" description="Helical" evidence="7">
    <location>
        <begin position="203"/>
        <end position="223"/>
    </location>
</feature>
<dbReference type="EMBL" id="LCYG01000016">
    <property type="protein sequence ID" value="KLK93979.1"/>
    <property type="molecule type" value="Genomic_DNA"/>
</dbReference>
<feature type="transmembrane region" description="Helical" evidence="7">
    <location>
        <begin position="6"/>
        <end position="24"/>
    </location>
</feature>
<keyword evidence="10" id="KW-1185">Reference proteome</keyword>
<evidence type="ECO:0000313" key="9">
    <source>
        <dbReference type="EMBL" id="KLK93979.1"/>
    </source>
</evidence>
<dbReference type="PROSITE" id="PS50253">
    <property type="entry name" value="COX3"/>
    <property type="match status" value="1"/>
</dbReference>
<evidence type="ECO:0000256" key="7">
    <source>
        <dbReference type="SAM" id="Phobius"/>
    </source>
</evidence>
<dbReference type="SUPFAM" id="SSF81452">
    <property type="entry name" value="Cytochrome c oxidase subunit III-like"/>
    <property type="match status" value="1"/>
</dbReference>
<protein>
    <submittedName>
        <fullName evidence="9">Cytochrome C oxidase</fullName>
    </submittedName>
</protein>
<keyword evidence="3 6" id="KW-0812">Transmembrane</keyword>
<dbReference type="GO" id="GO:0005886">
    <property type="term" value="C:plasma membrane"/>
    <property type="evidence" value="ECO:0007669"/>
    <property type="project" value="UniProtKB-SubCell"/>
</dbReference>
<feature type="transmembrane region" description="Helical" evidence="7">
    <location>
        <begin position="51"/>
        <end position="73"/>
    </location>
</feature>
<dbReference type="GO" id="GO:0004129">
    <property type="term" value="F:cytochrome-c oxidase activity"/>
    <property type="evidence" value="ECO:0007669"/>
    <property type="project" value="InterPro"/>
</dbReference>
<dbReference type="Pfam" id="PF00510">
    <property type="entry name" value="COX3"/>
    <property type="match status" value="1"/>
</dbReference>
<dbReference type="AlphaFoldDB" id="A0A0H1RFZ8"/>
<evidence type="ECO:0000256" key="4">
    <source>
        <dbReference type="ARBA" id="ARBA00022989"/>
    </source>
</evidence>
<feature type="transmembrane region" description="Helical" evidence="7">
    <location>
        <begin position="88"/>
        <end position="106"/>
    </location>
</feature>
<dbReference type="RefSeq" id="WP_047188022.1">
    <property type="nucleotide sequence ID" value="NZ_LCYG01000016.1"/>
</dbReference>
<evidence type="ECO:0000256" key="1">
    <source>
        <dbReference type="ARBA" id="ARBA00004141"/>
    </source>
</evidence>
<dbReference type="STRING" id="1225564.AA309_05780"/>
<dbReference type="Gene3D" id="1.20.120.80">
    <property type="entry name" value="Cytochrome c oxidase, subunit III, four-helix bundle"/>
    <property type="match status" value="1"/>
</dbReference>
<dbReference type="PANTHER" id="PTHR11403">
    <property type="entry name" value="CYTOCHROME C OXIDASE SUBUNIT III"/>
    <property type="match status" value="1"/>
</dbReference>
<organism evidence="9 10">
    <name type="scientific">Microvirga vignae</name>
    <dbReference type="NCBI Taxonomy" id="1225564"/>
    <lineage>
        <taxon>Bacteria</taxon>
        <taxon>Pseudomonadati</taxon>
        <taxon>Pseudomonadota</taxon>
        <taxon>Alphaproteobacteria</taxon>
        <taxon>Hyphomicrobiales</taxon>
        <taxon>Methylobacteriaceae</taxon>
        <taxon>Microvirga</taxon>
    </lineage>
</organism>
<evidence type="ECO:0000256" key="2">
    <source>
        <dbReference type="ARBA" id="ARBA00010581"/>
    </source>
</evidence>
<comment type="subcellular location">
    <subcellularLocation>
        <location evidence="6">Cell membrane</location>
        <topology evidence="6">Multi-pass membrane protein</topology>
    </subcellularLocation>
    <subcellularLocation>
        <location evidence="1">Membrane</location>
        <topology evidence="1">Multi-pass membrane protein</topology>
    </subcellularLocation>
</comment>
<dbReference type="InterPro" id="IPR024791">
    <property type="entry name" value="Cyt_c/ubiquinol_Oxase_su3"/>
</dbReference>
<evidence type="ECO:0000256" key="3">
    <source>
        <dbReference type="ARBA" id="ARBA00022692"/>
    </source>
</evidence>
<dbReference type="Proteomes" id="UP000035489">
    <property type="component" value="Unassembled WGS sequence"/>
</dbReference>
<evidence type="ECO:0000256" key="5">
    <source>
        <dbReference type="ARBA" id="ARBA00023136"/>
    </source>
</evidence>
<evidence type="ECO:0000259" key="8">
    <source>
        <dbReference type="PROSITE" id="PS50253"/>
    </source>
</evidence>
<keyword evidence="5 7" id="KW-0472">Membrane</keyword>
<feature type="transmembrane region" description="Helical" evidence="7">
    <location>
        <begin position="158"/>
        <end position="182"/>
    </location>
</feature>
<dbReference type="CDD" id="cd02865">
    <property type="entry name" value="Heme_Cu_Oxidase_III_2"/>
    <property type="match status" value="1"/>
</dbReference>
<gene>
    <name evidence="9" type="ORF">AA309_05780</name>
</gene>
<dbReference type="InterPro" id="IPR035973">
    <property type="entry name" value="Cyt_c_oxidase_su3-like_sf"/>
</dbReference>
<proteinExistence type="inferred from homology"/>
<name>A0A0H1RFZ8_9HYPH</name>
<comment type="similarity">
    <text evidence="2 6">Belongs to the cytochrome c oxidase subunit 3 family.</text>
</comment>
<sequence>MGSILVFLTALLIIATWWLSRQGLMSKPWLEQGVAVDWLAARRAPSSAAKVGLGVFLAVVGSLFALFISAYAIRMQMPDWRALPLPKILWLNTGMLVLSSVALHGTRKAARRGEDEELRLGLLAAGVTALAFLSGQLLAWRQLTADGYLLASNSANAFFYVLTGIHGLHLLGGLIALGRTIARAWRGIAPERLQLSVELCATYWHFLLFVWLVLLSVLTGWAGDVIDICRQLLA</sequence>
<comment type="caution">
    <text evidence="9">The sequence shown here is derived from an EMBL/GenBank/DDBJ whole genome shotgun (WGS) entry which is preliminary data.</text>
</comment>
<feature type="transmembrane region" description="Helical" evidence="7">
    <location>
        <begin position="118"/>
        <end position="138"/>
    </location>
</feature>
<reference evidence="9 10" key="1">
    <citation type="submission" date="2015-05" db="EMBL/GenBank/DDBJ databases">
        <title>Draft genome sequence of Microvirga vignae strain BR3299, a novel nitrogen fixing bacteria isolated from Brazil semi-aired region.</title>
        <authorList>
            <person name="Zilli J.E."/>
            <person name="Passos S.R."/>
            <person name="Leite J."/>
            <person name="Baldani J.I."/>
            <person name="Xavier G.R."/>
            <person name="Rumjaneck N.G."/>
            <person name="Simoes-Araujo J.L."/>
        </authorList>
    </citation>
    <scope>NUCLEOTIDE SEQUENCE [LARGE SCALE GENOMIC DNA]</scope>
    <source>
        <strain evidence="9 10">BR3299</strain>
    </source>
</reference>
<dbReference type="OrthoDB" id="9808200at2"/>
<accession>A0A0H1RFZ8</accession>
<dbReference type="PANTHER" id="PTHR11403:SF10">
    <property type="entry name" value="CYTOCHROME C OXIDASE"/>
    <property type="match status" value="1"/>
</dbReference>
<evidence type="ECO:0000313" key="10">
    <source>
        <dbReference type="Proteomes" id="UP000035489"/>
    </source>
</evidence>
<evidence type="ECO:0000256" key="6">
    <source>
        <dbReference type="RuleBase" id="RU003376"/>
    </source>
</evidence>
<dbReference type="PATRIC" id="fig|1225564.3.peg.1625"/>
<feature type="domain" description="Heme-copper oxidase subunit III family profile" evidence="8">
    <location>
        <begin position="1"/>
        <end position="223"/>
    </location>
</feature>
<dbReference type="GO" id="GO:0019646">
    <property type="term" value="P:aerobic electron transport chain"/>
    <property type="evidence" value="ECO:0007669"/>
    <property type="project" value="InterPro"/>
</dbReference>
<dbReference type="InterPro" id="IPR000298">
    <property type="entry name" value="Cyt_c_oxidase-like_su3"/>
</dbReference>
<dbReference type="InterPro" id="IPR013833">
    <property type="entry name" value="Cyt_c_oxidase_su3_a-hlx"/>
</dbReference>
<keyword evidence="4 7" id="KW-1133">Transmembrane helix</keyword>